<comment type="caution">
    <text evidence="1">The sequence shown here is derived from an EMBL/GenBank/DDBJ whole genome shotgun (WGS) entry which is preliminary data.</text>
</comment>
<dbReference type="EMBL" id="BFEA01000122">
    <property type="protein sequence ID" value="GBG69911.1"/>
    <property type="molecule type" value="Genomic_DNA"/>
</dbReference>
<sequence>MTLSVRKVIHCGEQFRRELLQCGLPVLAILSFTLELGRRQGFNGYGTERGCNVYVRGGCLLELQKTANDYLGGKERSNGWYKRNFSECFLVVIAQSAERYIATLRRLLT</sequence>
<name>A0A388KIN0_CHABU</name>
<organism evidence="1 2">
    <name type="scientific">Chara braunii</name>
    <name type="common">Braun's stonewort</name>
    <dbReference type="NCBI Taxonomy" id="69332"/>
    <lineage>
        <taxon>Eukaryota</taxon>
        <taxon>Viridiplantae</taxon>
        <taxon>Streptophyta</taxon>
        <taxon>Charophyceae</taxon>
        <taxon>Charales</taxon>
        <taxon>Characeae</taxon>
        <taxon>Chara</taxon>
    </lineage>
</organism>
<dbReference type="Proteomes" id="UP000265515">
    <property type="component" value="Unassembled WGS sequence"/>
</dbReference>
<reference evidence="1 2" key="1">
    <citation type="journal article" date="2018" name="Cell">
        <title>The Chara Genome: Secondary Complexity and Implications for Plant Terrestrialization.</title>
        <authorList>
            <person name="Nishiyama T."/>
            <person name="Sakayama H."/>
            <person name="Vries J.D."/>
            <person name="Buschmann H."/>
            <person name="Saint-Marcoux D."/>
            <person name="Ullrich K.K."/>
            <person name="Haas F.B."/>
            <person name="Vanderstraeten L."/>
            <person name="Becker D."/>
            <person name="Lang D."/>
            <person name="Vosolsobe S."/>
            <person name="Rombauts S."/>
            <person name="Wilhelmsson P.K.I."/>
            <person name="Janitza P."/>
            <person name="Kern R."/>
            <person name="Heyl A."/>
            <person name="Rumpler F."/>
            <person name="Villalobos L.I.A.C."/>
            <person name="Clay J.M."/>
            <person name="Skokan R."/>
            <person name="Toyoda A."/>
            <person name="Suzuki Y."/>
            <person name="Kagoshima H."/>
            <person name="Schijlen E."/>
            <person name="Tajeshwar N."/>
            <person name="Catarino B."/>
            <person name="Hetherington A.J."/>
            <person name="Saltykova A."/>
            <person name="Bonnot C."/>
            <person name="Breuninger H."/>
            <person name="Symeonidi A."/>
            <person name="Radhakrishnan G.V."/>
            <person name="Van Nieuwerburgh F."/>
            <person name="Deforce D."/>
            <person name="Chang C."/>
            <person name="Karol K.G."/>
            <person name="Hedrich R."/>
            <person name="Ulvskov P."/>
            <person name="Glockner G."/>
            <person name="Delwiche C.F."/>
            <person name="Petrasek J."/>
            <person name="Van de Peer Y."/>
            <person name="Friml J."/>
            <person name="Beilby M."/>
            <person name="Dolan L."/>
            <person name="Kohara Y."/>
            <person name="Sugano S."/>
            <person name="Fujiyama A."/>
            <person name="Delaux P.-M."/>
            <person name="Quint M."/>
            <person name="TheiBen G."/>
            <person name="Hagemann M."/>
            <person name="Harholt J."/>
            <person name="Dunand C."/>
            <person name="Zachgo S."/>
            <person name="Langdale J."/>
            <person name="Maumus F."/>
            <person name="Straeten D.V.D."/>
            <person name="Gould S.B."/>
            <person name="Rensing S.A."/>
        </authorList>
    </citation>
    <scope>NUCLEOTIDE SEQUENCE [LARGE SCALE GENOMIC DNA]</scope>
    <source>
        <strain evidence="1 2">S276</strain>
    </source>
</reference>
<dbReference type="AlphaFoldDB" id="A0A388KIN0"/>
<accession>A0A388KIN0</accession>
<evidence type="ECO:0000313" key="2">
    <source>
        <dbReference type="Proteomes" id="UP000265515"/>
    </source>
</evidence>
<gene>
    <name evidence="1" type="ORF">CBR_g4738</name>
</gene>
<proteinExistence type="predicted"/>
<protein>
    <submittedName>
        <fullName evidence="1">Uncharacterized protein</fullName>
    </submittedName>
</protein>
<dbReference type="Gramene" id="GBG69911">
    <property type="protein sequence ID" value="GBG69911"/>
    <property type="gene ID" value="CBR_g4738"/>
</dbReference>
<keyword evidence="2" id="KW-1185">Reference proteome</keyword>
<evidence type="ECO:0000313" key="1">
    <source>
        <dbReference type="EMBL" id="GBG69911.1"/>
    </source>
</evidence>